<keyword evidence="13" id="KW-1185">Reference proteome</keyword>
<dbReference type="InterPro" id="IPR003593">
    <property type="entry name" value="AAA+_ATPase"/>
</dbReference>
<protein>
    <submittedName>
        <fullName evidence="12">Sugar ABC transporter ATP-binding protein</fullName>
    </submittedName>
</protein>
<keyword evidence="10" id="KW-0472">Membrane</keyword>
<evidence type="ECO:0000256" key="9">
    <source>
        <dbReference type="ARBA" id="ARBA00022967"/>
    </source>
</evidence>
<reference evidence="12" key="1">
    <citation type="submission" date="2020-08" db="EMBL/GenBank/DDBJ databases">
        <title>Genome public.</title>
        <authorList>
            <person name="Liu C."/>
            <person name="Sun Q."/>
        </authorList>
    </citation>
    <scope>NUCLEOTIDE SEQUENCE</scope>
    <source>
        <strain evidence="12">NSJ-55</strain>
    </source>
</reference>
<dbReference type="FunFam" id="3.40.50.300:FF:000126">
    <property type="entry name" value="Galactose/methyl galactoside import ATP-binding protein MglA"/>
    <property type="match status" value="1"/>
</dbReference>
<dbReference type="RefSeq" id="WP_186875618.1">
    <property type="nucleotide sequence ID" value="NZ_JACOPF010000001.1"/>
</dbReference>
<dbReference type="PANTHER" id="PTHR43790:SF3">
    <property type="entry name" value="D-ALLOSE IMPORT ATP-BINDING PROTEIN ALSA-RELATED"/>
    <property type="match status" value="1"/>
</dbReference>
<evidence type="ECO:0000256" key="1">
    <source>
        <dbReference type="ARBA" id="ARBA00004202"/>
    </source>
</evidence>
<dbReference type="InterPro" id="IPR027417">
    <property type="entry name" value="P-loop_NTPase"/>
</dbReference>
<keyword evidence="9" id="KW-1278">Translocase</keyword>
<dbReference type="InterPro" id="IPR003439">
    <property type="entry name" value="ABC_transporter-like_ATP-bd"/>
</dbReference>
<evidence type="ECO:0000256" key="5">
    <source>
        <dbReference type="ARBA" id="ARBA00022597"/>
    </source>
</evidence>
<dbReference type="InterPro" id="IPR017871">
    <property type="entry name" value="ABC_transporter-like_CS"/>
</dbReference>
<organism evidence="12 13">
    <name type="scientific">Mediterraneibacter hominis</name>
    <dbReference type="NCBI Taxonomy" id="2763054"/>
    <lineage>
        <taxon>Bacteria</taxon>
        <taxon>Bacillati</taxon>
        <taxon>Bacillota</taxon>
        <taxon>Clostridia</taxon>
        <taxon>Lachnospirales</taxon>
        <taxon>Lachnospiraceae</taxon>
        <taxon>Mediterraneibacter</taxon>
    </lineage>
</organism>
<dbReference type="Gene3D" id="3.40.50.300">
    <property type="entry name" value="P-loop containing nucleotide triphosphate hydrolases"/>
    <property type="match status" value="2"/>
</dbReference>
<dbReference type="GO" id="GO:0005524">
    <property type="term" value="F:ATP binding"/>
    <property type="evidence" value="ECO:0007669"/>
    <property type="project" value="UniProtKB-KW"/>
</dbReference>
<feature type="domain" description="ABC transporter" evidence="11">
    <location>
        <begin position="254"/>
        <end position="497"/>
    </location>
</feature>
<dbReference type="EMBL" id="JACOPF010000001">
    <property type="protein sequence ID" value="MBC5689044.1"/>
    <property type="molecule type" value="Genomic_DNA"/>
</dbReference>
<keyword evidence="3" id="KW-0813">Transport</keyword>
<evidence type="ECO:0000256" key="10">
    <source>
        <dbReference type="ARBA" id="ARBA00023136"/>
    </source>
</evidence>
<dbReference type="PROSITE" id="PS50893">
    <property type="entry name" value="ABC_TRANSPORTER_2"/>
    <property type="match status" value="2"/>
</dbReference>
<dbReference type="GO" id="GO:0015749">
    <property type="term" value="P:monosaccharide transmembrane transport"/>
    <property type="evidence" value="ECO:0007669"/>
    <property type="project" value="UniProtKB-ARBA"/>
</dbReference>
<dbReference type="PANTHER" id="PTHR43790">
    <property type="entry name" value="CARBOHYDRATE TRANSPORT ATP-BINDING PROTEIN MG119-RELATED"/>
    <property type="match status" value="1"/>
</dbReference>
<dbReference type="Proteomes" id="UP000652477">
    <property type="component" value="Unassembled WGS sequence"/>
</dbReference>
<dbReference type="GO" id="GO:0016887">
    <property type="term" value="F:ATP hydrolysis activity"/>
    <property type="evidence" value="ECO:0007669"/>
    <property type="project" value="InterPro"/>
</dbReference>
<comment type="subcellular location">
    <subcellularLocation>
        <location evidence="2">Cell inner membrane</location>
    </subcellularLocation>
    <subcellularLocation>
        <location evidence="1">Cell membrane</location>
        <topology evidence="1">Peripheral membrane protein</topology>
    </subcellularLocation>
</comment>
<dbReference type="FunFam" id="3.40.50.300:FF:000127">
    <property type="entry name" value="Ribose import ATP-binding protein RbsA"/>
    <property type="match status" value="1"/>
</dbReference>
<evidence type="ECO:0000256" key="2">
    <source>
        <dbReference type="ARBA" id="ARBA00004533"/>
    </source>
</evidence>
<keyword evidence="6" id="KW-0677">Repeat</keyword>
<feature type="domain" description="ABC transporter" evidence="11">
    <location>
        <begin position="6"/>
        <end position="243"/>
    </location>
</feature>
<dbReference type="CDD" id="cd03216">
    <property type="entry name" value="ABC_Carb_Monos_I"/>
    <property type="match status" value="1"/>
</dbReference>
<evidence type="ECO:0000256" key="6">
    <source>
        <dbReference type="ARBA" id="ARBA00022737"/>
    </source>
</evidence>
<gene>
    <name evidence="12" type="ORF">H8S37_08910</name>
</gene>
<comment type="caution">
    <text evidence="12">The sequence shown here is derived from an EMBL/GenBank/DDBJ whole genome shotgun (WGS) entry which is preliminary data.</text>
</comment>
<keyword evidence="5" id="KW-0762">Sugar transport</keyword>
<dbReference type="SMART" id="SM00382">
    <property type="entry name" value="AAA"/>
    <property type="match status" value="2"/>
</dbReference>
<evidence type="ECO:0000256" key="3">
    <source>
        <dbReference type="ARBA" id="ARBA00022448"/>
    </source>
</evidence>
<evidence type="ECO:0000313" key="13">
    <source>
        <dbReference type="Proteomes" id="UP000652477"/>
    </source>
</evidence>
<dbReference type="InterPro" id="IPR050107">
    <property type="entry name" value="ABC_carbohydrate_import_ATPase"/>
</dbReference>
<dbReference type="SUPFAM" id="SSF52540">
    <property type="entry name" value="P-loop containing nucleoside triphosphate hydrolases"/>
    <property type="match status" value="2"/>
</dbReference>
<dbReference type="Pfam" id="PF00005">
    <property type="entry name" value="ABC_tran"/>
    <property type="match status" value="2"/>
</dbReference>
<evidence type="ECO:0000256" key="4">
    <source>
        <dbReference type="ARBA" id="ARBA00022475"/>
    </source>
</evidence>
<keyword evidence="8 12" id="KW-0067">ATP-binding</keyword>
<evidence type="ECO:0000313" key="12">
    <source>
        <dbReference type="EMBL" id="MBC5689044.1"/>
    </source>
</evidence>
<dbReference type="PROSITE" id="PS00211">
    <property type="entry name" value="ABC_TRANSPORTER_1"/>
    <property type="match status" value="1"/>
</dbReference>
<dbReference type="CDD" id="cd03215">
    <property type="entry name" value="ABC_Carb_Monos_II"/>
    <property type="match status" value="1"/>
</dbReference>
<keyword evidence="7" id="KW-0547">Nucleotide-binding</keyword>
<dbReference type="GO" id="GO:0005886">
    <property type="term" value="C:plasma membrane"/>
    <property type="evidence" value="ECO:0007669"/>
    <property type="project" value="UniProtKB-SubCell"/>
</dbReference>
<keyword evidence="4" id="KW-1003">Cell membrane</keyword>
<dbReference type="AlphaFoldDB" id="A0A923LIT8"/>
<name>A0A923LIT8_9FIRM</name>
<evidence type="ECO:0000256" key="8">
    <source>
        <dbReference type="ARBA" id="ARBA00022840"/>
    </source>
</evidence>
<sequence>MSEYALEMQNITKTFSKVIALNQVNLKVRPGEIHALIGENGAGKSTLMKVLSGVYKPDDGKILLNGKEVAMHNPKDAIKKGVAIIYQELSLVPELNAIQNLMLGQEKNTCGFIKGKEENQFAKSYLDYVSHGAIDSYTVPVKHLSVAQQQMIDIAKALSYNSKIIVMDEPTDSLTNREIEILFECVRKLKEDGITVIYISHRLEELFALCDRVTVLRDGQYVADENIADIDKDWLISKMIGRDLKDTFPPRHRSDSREVVLEVEGLTGEWFRDISFKLKKGEILGLTGLVGAGRTEVLRTIFGADKAKSGTVKICGEKVDIHHPSKALKYGLGFATEDRKAQGLFLNQSIEKNITMASLNKISKAGFLNKPKEINMSASYFKSLNVAAPDTKKLCKYLSGGNQQKVVLAKWLASECKILFLDEPTRGIDVGAKYEIYQLMDQLVQQGVSIVMISSEMPEVMGVADRVVVMHEGNMTGEVMQKEFTEEGIMKLASGERKIG</sequence>
<proteinExistence type="predicted"/>
<accession>A0A923LIT8</accession>
<evidence type="ECO:0000256" key="7">
    <source>
        <dbReference type="ARBA" id="ARBA00022741"/>
    </source>
</evidence>
<evidence type="ECO:0000259" key="11">
    <source>
        <dbReference type="PROSITE" id="PS50893"/>
    </source>
</evidence>